<comment type="similarity">
    <text evidence="1 4">Belongs to the PDGF/VEGF growth factor family.</text>
</comment>
<evidence type="ECO:0000313" key="7">
    <source>
        <dbReference type="Proteomes" id="UP001235939"/>
    </source>
</evidence>
<proteinExistence type="inferred from homology"/>
<feature type="domain" description="Platelet-derived growth factor (PDGF) family profile" evidence="5">
    <location>
        <begin position="15"/>
        <end position="123"/>
    </location>
</feature>
<dbReference type="SUPFAM" id="SSF57501">
    <property type="entry name" value="Cystine-knot cytokines"/>
    <property type="match status" value="1"/>
</dbReference>
<reference evidence="6 7" key="1">
    <citation type="submission" date="2022-01" db="EMBL/GenBank/DDBJ databases">
        <title>A chromosomal length assembly of Cordylochernes scorpioides.</title>
        <authorList>
            <person name="Zeh D."/>
            <person name="Zeh J."/>
        </authorList>
    </citation>
    <scope>NUCLEOTIDE SEQUENCE [LARGE SCALE GENOMIC DNA]</scope>
    <source>
        <strain evidence="6">IN4F17</strain>
        <tissue evidence="6">Whole Body</tissue>
    </source>
</reference>
<dbReference type="PROSITE" id="PS50278">
    <property type="entry name" value="PDGF_2"/>
    <property type="match status" value="1"/>
</dbReference>
<gene>
    <name evidence="6" type="ORF">LAZ67_1003444</name>
</gene>
<name>A0ABY6JXY1_9ARAC</name>
<evidence type="ECO:0000313" key="6">
    <source>
        <dbReference type="EMBL" id="UYV61105.1"/>
    </source>
</evidence>
<keyword evidence="2 4" id="KW-0339">Growth factor</keyword>
<sequence>MLCAPGRNDPLDPAVATPAGCKPELQVVPLVPAGSDPAILTWPSCTRVERCGGCCSSELLHCAPVRTSALHVKVAPVLAGGETTVQAVKARYRPTRDDRLEYEGYQTYEVQRHERCTCQCRQTEKDCSAAQIYQPDQCRCVCAASAESCRGPDHYWDLKECRCRCKSVLQCSSGFTFSTSTCR</sequence>
<dbReference type="InterPro" id="IPR029034">
    <property type="entry name" value="Cystine-knot_cytokine"/>
</dbReference>
<dbReference type="SMART" id="SM00141">
    <property type="entry name" value="PDGF"/>
    <property type="match status" value="1"/>
</dbReference>
<keyword evidence="3" id="KW-0497">Mitogen</keyword>
<evidence type="ECO:0000256" key="1">
    <source>
        <dbReference type="ARBA" id="ARBA00006686"/>
    </source>
</evidence>
<dbReference type="Proteomes" id="UP001235939">
    <property type="component" value="Chromosome 01"/>
</dbReference>
<protein>
    <submittedName>
        <fullName evidence="6">PDGFB</fullName>
    </submittedName>
</protein>
<dbReference type="Pfam" id="PF00341">
    <property type="entry name" value="PDGF"/>
    <property type="match status" value="1"/>
</dbReference>
<dbReference type="InterPro" id="IPR000072">
    <property type="entry name" value="PDGF/VEGF_dom"/>
</dbReference>
<keyword evidence="7" id="KW-1185">Reference proteome</keyword>
<dbReference type="PANTHER" id="PTHR11633">
    <property type="entry name" value="PLATELET-DERIVED GROWTH FACTOR"/>
    <property type="match status" value="1"/>
</dbReference>
<accession>A0ABY6JXY1</accession>
<dbReference type="EMBL" id="CP092863">
    <property type="protein sequence ID" value="UYV61105.1"/>
    <property type="molecule type" value="Genomic_DNA"/>
</dbReference>
<evidence type="ECO:0000256" key="3">
    <source>
        <dbReference type="ARBA" id="ARBA00023246"/>
    </source>
</evidence>
<organism evidence="6 7">
    <name type="scientific">Cordylochernes scorpioides</name>
    <dbReference type="NCBI Taxonomy" id="51811"/>
    <lineage>
        <taxon>Eukaryota</taxon>
        <taxon>Metazoa</taxon>
        <taxon>Ecdysozoa</taxon>
        <taxon>Arthropoda</taxon>
        <taxon>Chelicerata</taxon>
        <taxon>Arachnida</taxon>
        <taxon>Pseudoscorpiones</taxon>
        <taxon>Cheliferoidea</taxon>
        <taxon>Chernetidae</taxon>
        <taxon>Cordylochernes</taxon>
    </lineage>
</organism>
<evidence type="ECO:0000256" key="2">
    <source>
        <dbReference type="ARBA" id="ARBA00023030"/>
    </source>
</evidence>
<evidence type="ECO:0000256" key="4">
    <source>
        <dbReference type="RuleBase" id="RU003818"/>
    </source>
</evidence>
<evidence type="ECO:0000259" key="5">
    <source>
        <dbReference type="PROSITE" id="PS50278"/>
    </source>
</evidence>
<dbReference type="Gene3D" id="2.10.90.10">
    <property type="entry name" value="Cystine-knot cytokines"/>
    <property type="match status" value="1"/>
</dbReference>
<dbReference type="PANTHER" id="PTHR11633:SF1">
    <property type="entry name" value="LD28763P"/>
    <property type="match status" value="1"/>
</dbReference>